<reference evidence="1" key="2">
    <citation type="journal article" date="2015" name="Fish Shellfish Immunol.">
        <title>Early steps in the European eel (Anguilla anguilla)-Vibrio vulnificus interaction in the gills: Role of the RtxA13 toxin.</title>
        <authorList>
            <person name="Callol A."/>
            <person name="Pajuelo D."/>
            <person name="Ebbesson L."/>
            <person name="Teles M."/>
            <person name="MacKenzie S."/>
            <person name="Amaro C."/>
        </authorList>
    </citation>
    <scope>NUCLEOTIDE SEQUENCE</scope>
</reference>
<proteinExistence type="predicted"/>
<sequence length="63" mass="7286">MSFDSQFLLRIYTANAFTVYFQKILMFCFIDASNNLLNMLGVYEIQCVSSSIFSCIGSKHCFY</sequence>
<dbReference type="AlphaFoldDB" id="A0A0E9VHV9"/>
<accession>A0A0E9VHV9</accession>
<evidence type="ECO:0000313" key="1">
    <source>
        <dbReference type="EMBL" id="JAH77591.1"/>
    </source>
</evidence>
<name>A0A0E9VHV9_ANGAN</name>
<organism evidence="1">
    <name type="scientific">Anguilla anguilla</name>
    <name type="common">European freshwater eel</name>
    <name type="synonym">Muraena anguilla</name>
    <dbReference type="NCBI Taxonomy" id="7936"/>
    <lineage>
        <taxon>Eukaryota</taxon>
        <taxon>Metazoa</taxon>
        <taxon>Chordata</taxon>
        <taxon>Craniata</taxon>
        <taxon>Vertebrata</taxon>
        <taxon>Euteleostomi</taxon>
        <taxon>Actinopterygii</taxon>
        <taxon>Neopterygii</taxon>
        <taxon>Teleostei</taxon>
        <taxon>Anguilliformes</taxon>
        <taxon>Anguillidae</taxon>
        <taxon>Anguilla</taxon>
    </lineage>
</organism>
<dbReference type="EMBL" id="GBXM01030986">
    <property type="protein sequence ID" value="JAH77591.1"/>
    <property type="molecule type" value="Transcribed_RNA"/>
</dbReference>
<protein>
    <submittedName>
        <fullName evidence="1">Uncharacterized protein</fullName>
    </submittedName>
</protein>
<reference evidence="1" key="1">
    <citation type="submission" date="2014-11" db="EMBL/GenBank/DDBJ databases">
        <authorList>
            <person name="Amaro Gonzalez C."/>
        </authorList>
    </citation>
    <scope>NUCLEOTIDE SEQUENCE</scope>
</reference>